<evidence type="ECO:0000313" key="1">
    <source>
        <dbReference type="EMBL" id="OAI21407.1"/>
    </source>
</evidence>
<dbReference type="STRING" id="702114.A1355_02715"/>
<protein>
    <submittedName>
        <fullName evidence="1">Uncharacterized protein</fullName>
    </submittedName>
</protein>
<proteinExistence type="predicted"/>
<organism evidence="1 2">
    <name type="scientific">Methylomonas koyamae</name>
    <dbReference type="NCBI Taxonomy" id="702114"/>
    <lineage>
        <taxon>Bacteria</taxon>
        <taxon>Pseudomonadati</taxon>
        <taxon>Pseudomonadota</taxon>
        <taxon>Gammaproteobacteria</taxon>
        <taxon>Methylococcales</taxon>
        <taxon>Methylococcaceae</taxon>
        <taxon>Methylomonas</taxon>
    </lineage>
</organism>
<reference evidence="2" key="1">
    <citation type="submission" date="2016-03" db="EMBL/GenBank/DDBJ databases">
        <authorList>
            <person name="Heylen K."/>
            <person name="De Vos P."/>
            <person name="Vekeman B."/>
        </authorList>
    </citation>
    <scope>NUCLEOTIDE SEQUENCE [LARGE SCALE GENOMIC DNA]</scope>
    <source>
        <strain evidence="2">R-45383</strain>
    </source>
</reference>
<dbReference type="EMBL" id="LUUK01000100">
    <property type="protein sequence ID" value="OAI21407.1"/>
    <property type="molecule type" value="Genomic_DNA"/>
</dbReference>
<keyword evidence="2" id="KW-1185">Reference proteome</keyword>
<sequence length="75" mass="8643">MRCEPRGSHQPAPTHVKNLPDIRTVIMVAHWTFEQFQAGAFKATIRNKPIIAKLITLLIKPDCQIVNSFTEKWRC</sequence>
<dbReference type="AlphaFoldDB" id="A0A177NTM4"/>
<accession>A0A177NTM4</accession>
<name>A0A177NTM4_9GAMM</name>
<gene>
    <name evidence="1" type="ORF">A1355_02715</name>
</gene>
<evidence type="ECO:0000313" key="2">
    <source>
        <dbReference type="Proteomes" id="UP000077628"/>
    </source>
</evidence>
<dbReference type="Proteomes" id="UP000077628">
    <property type="component" value="Unassembled WGS sequence"/>
</dbReference>
<comment type="caution">
    <text evidence="1">The sequence shown here is derived from an EMBL/GenBank/DDBJ whole genome shotgun (WGS) entry which is preliminary data.</text>
</comment>